<gene>
    <name evidence="2" type="ORF">GCM10007112_22030</name>
    <name evidence="1" type="ORF">Vsou_17430</name>
</gene>
<dbReference type="GeneID" id="76207288"/>
<reference evidence="1" key="4">
    <citation type="journal article" date="2023" name="Microbiol. Resour. Announc.">
        <title>Complete Genome Sequence of Vulcanisaeta souniana Strain IC-059, a Hyperthermophilic Archaeon Isolated from Hot Spring Water in Japan.</title>
        <authorList>
            <person name="Kato S."/>
            <person name="Itoh T."/>
            <person name="Wu L."/>
            <person name="Ma J."/>
            <person name="Ohkuma M."/>
        </authorList>
    </citation>
    <scope>NUCLEOTIDE SEQUENCE</scope>
    <source>
        <strain evidence="1">JCM 11219</strain>
    </source>
</reference>
<dbReference type="EMBL" id="AP026830">
    <property type="protein sequence ID" value="BDR92650.1"/>
    <property type="molecule type" value="Genomic_DNA"/>
</dbReference>
<dbReference type="OrthoDB" id="24075at2157"/>
<dbReference type="Proteomes" id="UP001060771">
    <property type="component" value="Chromosome"/>
</dbReference>
<name>A0A830E431_9CREN</name>
<sequence>MVEGIKKKILDYLTGNRGREFTAEEIARAVGEERVNVIKAQLTRLIKDGKVVKTNGKYKAT</sequence>
<evidence type="ECO:0000313" key="4">
    <source>
        <dbReference type="Proteomes" id="UP001060771"/>
    </source>
</evidence>
<organism evidence="2 3">
    <name type="scientific">Vulcanisaeta souniana JCM 11219</name>
    <dbReference type="NCBI Taxonomy" id="1293586"/>
    <lineage>
        <taxon>Archaea</taxon>
        <taxon>Thermoproteota</taxon>
        <taxon>Thermoprotei</taxon>
        <taxon>Thermoproteales</taxon>
        <taxon>Thermoproteaceae</taxon>
        <taxon>Vulcanisaeta</taxon>
    </lineage>
</organism>
<accession>A0A830E431</accession>
<dbReference type="RefSeq" id="WP_188603966.1">
    <property type="nucleotide sequence ID" value="NZ_AP026830.1"/>
</dbReference>
<dbReference type="Proteomes" id="UP000657075">
    <property type="component" value="Unassembled WGS sequence"/>
</dbReference>
<dbReference type="SUPFAM" id="SSF46785">
    <property type="entry name" value="Winged helix' DNA-binding domain"/>
    <property type="match status" value="1"/>
</dbReference>
<reference evidence="2" key="1">
    <citation type="journal article" date="2014" name="Int. J. Syst. Evol. Microbiol.">
        <title>Complete genome sequence of Corynebacterium casei LMG S-19264T (=DSM 44701T), isolated from a smear-ripened cheese.</title>
        <authorList>
            <consortium name="US DOE Joint Genome Institute (JGI-PGF)"/>
            <person name="Walter F."/>
            <person name="Albersmeier A."/>
            <person name="Kalinowski J."/>
            <person name="Ruckert C."/>
        </authorList>
    </citation>
    <scope>NUCLEOTIDE SEQUENCE</scope>
    <source>
        <strain evidence="2">JCM 11219</strain>
    </source>
</reference>
<reference evidence="2" key="2">
    <citation type="submission" date="2020-09" db="EMBL/GenBank/DDBJ databases">
        <authorList>
            <person name="Sun Q."/>
            <person name="Ohkuma M."/>
        </authorList>
    </citation>
    <scope>NUCLEOTIDE SEQUENCE</scope>
    <source>
        <strain evidence="2">JCM 11219</strain>
    </source>
</reference>
<keyword evidence="4" id="KW-1185">Reference proteome</keyword>
<dbReference type="InterPro" id="IPR036388">
    <property type="entry name" value="WH-like_DNA-bd_sf"/>
</dbReference>
<dbReference type="Gene3D" id="1.10.10.10">
    <property type="entry name" value="Winged helix-like DNA-binding domain superfamily/Winged helix DNA-binding domain"/>
    <property type="match status" value="1"/>
</dbReference>
<dbReference type="InterPro" id="IPR036390">
    <property type="entry name" value="WH_DNA-bd_sf"/>
</dbReference>
<evidence type="ECO:0000313" key="2">
    <source>
        <dbReference type="EMBL" id="GGI84590.1"/>
    </source>
</evidence>
<proteinExistence type="predicted"/>
<protein>
    <submittedName>
        <fullName evidence="2">TrmB family transcriptional regulator</fullName>
    </submittedName>
</protein>
<dbReference type="AlphaFoldDB" id="A0A830E431"/>
<reference evidence="4" key="3">
    <citation type="submission" date="2022-09" db="EMBL/GenBank/DDBJ databases">
        <title>Complete genome sequence of Vulcanisaeta souniana.</title>
        <authorList>
            <person name="Kato S."/>
            <person name="Itoh T."/>
            <person name="Ohkuma M."/>
        </authorList>
    </citation>
    <scope>NUCLEOTIDE SEQUENCE [LARGE SCALE GENOMIC DNA]</scope>
    <source>
        <strain evidence="4">JCM 11219</strain>
    </source>
</reference>
<evidence type="ECO:0000313" key="3">
    <source>
        <dbReference type="Proteomes" id="UP000657075"/>
    </source>
</evidence>
<evidence type="ECO:0000313" key="1">
    <source>
        <dbReference type="EMBL" id="BDR92650.1"/>
    </source>
</evidence>
<dbReference type="EMBL" id="BMNM01000011">
    <property type="protein sequence ID" value="GGI84590.1"/>
    <property type="molecule type" value="Genomic_DNA"/>
</dbReference>